<proteinExistence type="predicted"/>
<dbReference type="Proteomes" id="UP000499080">
    <property type="component" value="Unassembled WGS sequence"/>
</dbReference>
<keyword evidence="2" id="KW-1185">Reference proteome</keyword>
<comment type="caution">
    <text evidence="1">The sequence shown here is derived from an EMBL/GenBank/DDBJ whole genome shotgun (WGS) entry which is preliminary data.</text>
</comment>
<sequence>MLQEESNSTAYLLTPFDVTLLNRLLYLFQHPKKSVHEEYSCLESHLTLLDFILMNRDLRFPPRPFQHQQKFVHEEFSSPLTSVDFFSDEYLLRLSSLNNFS</sequence>
<organism evidence="1 2">
    <name type="scientific">Araneus ventricosus</name>
    <name type="common">Orbweaver spider</name>
    <name type="synonym">Epeira ventricosa</name>
    <dbReference type="NCBI Taxonomy" id="182803"/>
    <lineage>
        <taxon>Eukaryota</taxon>
        <taxon>Metazoa</taxon>
        <taxon>Ecdysozoa</taxon>
        <taxon>Arthropoda</taxon>
        <taxon>Chelicerata</taxon>
        <taxon>Arachnida</taxon>
        <taxon>Araneae</taxon>
        <taxon>Araneomorphae</taxon>
        <taxon>Entelegynae</taxon>
        <taxon>Araneoidea</taxon>
        <taxon>Araneidae</taxon>
        <taxon>Araneus</taxon>
    </lineage>
</organism>
<evidence type="ECO:0000313" key="1">
    <source>
        <dbReference type="EMBL" id="GBM29044.1"/>
    </source>
</evidence>
<dbReference type="AlphaFoldDB" id="A0A4Y2EMI8"/>
<accession>A0A4Y2EMI8</accession>
<protein>
    <submittedName>
        <fullName evidence="1">Uncharacterized protein</fullName>
    </submittedName>
</protein>
<gene>
    <name evidence="1" type="ORF">AVEN_233225_1</name>
</gene>
<dbReference type="EMBL" id="BGPR01000626">
    <property type="protein sequence ID" value="GBM29044.1"/>
    <property type="molecule type" value="Genomic_DNA"/>
</dbReference>
<name>A0A4Y2EMI8_ARAVE</name>
<evidence type="ECO:0000313" key="2">
    <source>
        <dbReference type="Proteomes" id="UP000499080"/>
    </source>
</evidence>
<reference evidence="1 2" key="1">
    <citation type="journal article" date="2019" name="Sci. Rep.">
        <title>Orb-weaving spider Araneus ventricosus genome elucidates the spidroin gene catalogue.</title>
        <authorList>
            <person name="Kono N."/>
            <person name="Nakamura H."/>
            <person name="Ohtoshi R."/>
            <person name="Moran D.A.P."/>
            <person name="Shinohara A."/>
            <person name="Yoshida Y."/>
            <person name="Fujiwara M."/>
            <person name="Mori M."/>
            <person name="Tomita M."/>
            <person name="Arakawa K."/>
        </authorList>
    </citation>
    <scope>NUCLEOTIDE SEQUENCE [LARGE SCALE GENOMIC DNA]</scope>
</reference>